<name>A0AAD6N6G0_PENCN</name>
<reference evidence="2" key="2">
    <citation type="submission" date="2023-01" db="EMBL/GenBank/DDBJ databases">
        <authorList>
            <person name="Petersen C."/>
        </authorList>
    </citation>
    <scope>NUCLEOTIDE SEQUENCE</scope>
    <source>
        <strain evidence="2">IBT 15450</strain>
    </source>
</reference>
<feature type="compositionally biased region" description="Polar residues" evidence="1">
    <location>
        <begin position="147"/>
        <end position="157"/>
    </location>
</feature>
<dbReference type="EMBL" id="JAQJZL010000010">
    <property type="protein sequence ID" value="KAJ6035271.1"/>
    <property type="molecule type" value="Genomic_DNA"/>
</dbReference>
<evidence type="ECO:0000313" key="2">
    <source>
        <dbReference type="EMBL" id="KAJ6035271.1"/>
    </source>
</evidence>
<accession>A0AAD6N6G0</accession>
<comment type="caution">
    <text evidence="2">The sequence shown here is derived from an EMBL/GenBank/DDBJ whole genome shotgun (WGS) entry which is preliminary data.</text>
</comment>
<keyword evidence="3" id="KW-1185">Reference proteome</keyword>
<dbReference type="Proteomes" id="UP001219568">
    <property type="component" value="Unassembled WGS sequence"/>
</dbReference>
<dbReference type="Gene3D" id="1.10.340.70">
    <property type="match status" value="1"/>
</dbReference>
<evidence type="ECO:0008006" key="4">
    <source>
        <dbReference type="Google" id="ProtNLM"/>
    </source>
</evidence>
<evidence type="ECO:0000256" key="1">
    <source>
        <dbReference type="SAM" id="MobiDB-lite"/>
    </source>
</evidence>
<evidence type="ECO:0000313" key="3">
    <source>
        <dbReference type="Proteomes" id="UP001219568"/>
    </source>
</evidence>
<sequence>MASDFFDLATENALQQFLVEHPNNRRISLAEKEKVIGWLTNAAQACSPDEFSRRNYARKTFTWEKDTQQLFTTAKNKDGCARLVVTCDQIVQTVRSVHQNNGHAGWDATWRDVKASYYGILRADVIFLLKRCRVCAHDPRKRPKGQPSRSPDPQFNSELTGYILNPNNIAFGYEGQSDTAGYFPNPNDIAFEYEGQSDAAV</sequence>
<reference evidence="2" key="1">
    <citation type="journal article" date="2023" name="IMA Fungus">
        <title>Comparative genomic study of the Penicillium genus elucidates a diverse pangenome and 15 lateral gene transfer events.</title>
        <authorList>
            <person name="Petersen C."/>
            <person name="Sorensen T."/>
            <person name="Nielsen M.R."/>
            <person name="Sondergaard T.E."/>
            <person name="Sorensen J.L."/>
            <person name="Fitzpatrick D.A."/>
            <person name="Frisvad J.C."/>
            <person name="Nielsen K.L."/>
        </authorList>
    </citation>
    <scope>NUCLEOTIDE SEQUENCE</scope>
    <source>
        <strain evidence="2">IBT 15450</strain>
    </source>
</reference>
<gene>
    <name evidence="2" type="ORF">N7460_009446</name>
</gene>
<feature type="region of interest" description="Disordered" evidence="1">
    <location>
        <begin position="138"/>
        <end position="157"/>
    </location>
</feature>
<dbReference type="AlphaFoldDB" id="A0AAD6N6G0"/>
<protein>
    <recommendedName>
        <fullName evidence="4">Integrase zinc-binding domain-containing protein</fullName>
    </recommendedName>
</protein>
<proteinExistence type="predicted"/>
<organism evidence="2 3">
    <name type="scientific">Penicillium canescens</name>
    <dbReference type="NCBI Taxonomy" id="5083"/>
    <lineage>
        <taxon>Eukaryota</taxon>
        <taxon>Fungi</taxon>
        <taxon>Dikarya</taxon>
        <taxon>Ascomycota</taxon>
        <taxon>Pezizomycotina</taxon>
        <taxon>Eurotiomycetes</taxon>
        <taxon>Eurotiomycetidae</taxon>
        <taxon>Eurotiales</taxon>
        <taxon>Aspergillaceae</taxon>
        <taxon>Penicillium</taxon>
    </lineage>
</organism>